<evidence type="ECO:0000313" key="1">
    <source>
        <dbReference type="EMBL" id="ETO22325.1"/>
    </source>
</evidence>
<dbReference type="Proteomes" id="UP000023152">
    <property type="component" value="Unassembled WGS sequence"/>
</dbReference>
<feature type="non-terminal residue" evidence="1">
    <location>
        <position position="1"/>
    </location>
</feature>
<name>X6N7R3_RETFI</name>
<protein>
    <submittedName>
        <fullName evidence="1">Uncharacterized protein</fullName>
    </submittedName>
</protein>
<dbReference type="GO" id="GO:0046961">
    <property type="term" value="F:proton-transporting ATPase activity, rotational mechanism"/>
    <property type="evidence" value="ECO:0007669"/>
    <property type="project" value="InterPro"/>
</dbReference>
<accession>X6N7R3</accession>
<reference evidence="1 2" key="1">
    <citation type="journal article" date="2013" name="Curr. Biol.">
        <title>The Genome of the Foraminiferan Reticulomyxa filosa.</title>
        <authorList>
            <person name="Glockner G."/>
            <person name="Hulsmann N."/>
            <person name="Schleicher M."/>
            <person name="Noegel A.A."/>
            <person name="Eichinger L."/>
            <person name="Gallinger C."/>
            <person name="Pawlowski J."/>
            <person name="Sierra R."/>
            <person name="Euteneuer U."/>
            <person name="Pillet L."/>
            <person name="Moustafa A."/>
            <person name="Platzer M."/>
            <person name="Groth M."/>
            <person name="Szafranski K."/>
            <person name="Schliwa M."/>
        </authorList>
    </citation>
    <scope>NUCLEOTIDE SEQUENCE [LARGE SCALE GENOMIC DNA]</scope>
</reference>
<comment type="caution">
    <text evidence="1">The sequence shown here is derived from an EMBL/GenBank/DDBJ whole genome shotgun (WGS) entry which is preliminary data.</text>
</comment>
<dbReference type="EMBL" id="ASPP01010828">
    <property type="protein sequence ID" value="ETO22325.1"/>
    <property type="molecule type" value="Genomic_DNA"/>
</dbReference>
<dbReference type="SUPFAM" id="SSF103486">
    <property type="entry name" value="V-type ATP synthase subunit C"/>
    <property type="match status" value="1"/>
</dbReference>
<dbReference type="AlphaFoldDB" id="X6N7R3"/>
<dbReference type="InterPro" id="IPR016727">
    <property type="entry name" value="ATPase_V0-cplx_dsu"/>
</dbReference>
<feature type="non-terminal residue" evidence="1">
    <location>
        <position position="248"/>
    </location>
</feature>
<dbReference type="Pfam" id="PF01992">
    <property type="entry name" value="vATP-synt_AC39"/>
    <property type="match status" value="1"/>
</dbReference>
<dbReference type="InterPro" id="IPR036079">
    <property type="entry name" value="ATPase_csu/dsu_sf"/>
</dbReference>
<sequence length="248" mass="29150">NNNNNNNIIIIIIIITIKMGKISTGELSTFFHFIQYEYMIKAVFFVIRSIMNFNDPLKILPQVDKMGKFPGMRVNWIMPLFIKKKRKKREEEEHINKNCGPCGDVCNIVLRNIISKMLTIYITIVAVLQFESGGENNLKDLYETVLIETPIGKYFEKFLESQNILAKRDGMETFQRIFNEEDIDLITNTVLKYWLEDFYRYCQGLDGDTATIMKELLEFEADKRAILVMIHTNNTELNQIARQKERQR</sequence>
<dbReference type="OrthoDB" id="10250083at2759"/>
<evidence type="ECO:0000313" key="2">
    <source>
        <dbReference type="Proteomes" id="UP000023152"/>
    </source>
</evidence>
<keyword evidence="2" id="KW-1185">Reference proteome</keyword>
<proteinExistence type="predicted"/>
<gene>
    <name evidence="1" type="ORF">RFI_14874</name>
</gene>
<dbReference type="PANTHER" id="PTHR11028">
    <property type="entry name" value="VACUOLAR ATP SYNTHASE SUBUNIT AC39"/>
    <property type="match status" value="1"/>
</dbReference>
<organism evidence="1 2">
    <name type="scientific">Reticulomyxa filosa</name>
    <dbReference type="NCBI Taxonomy" id="46433"/>
    <lineage>
        <taxon>Eukaryota</taxon>
        <taxon>Sar</taxon>
        <taxon>Rhizaria</taxon>
        <taxon>Retaria</taxon>
        <taxon>Foraminifera</taxon>
        <taxon>Monothalamids</taxon>
        <taxon>Reticulomyxidae</taxon>
        <taxon>Reticulomyxa</taxon>
    </lineage>
</organism>
<dbReference type="InterPro" id="IPR002843">
    <property type="entry name" value="ATPase_V0-cplx_csu/dsu"/>
</dbReference>
<dbReference type="GO" id="GO:0033179">
    <property type="term" value="C:proton-transporting V-type ATPase, V0 domain"/>
    <property type="evidence" value="ECO:0007669"/>
    <property type="project" value="InterPro"/>
</dbReference>